<dbReference type="PROSITE" id="PS00187">
    <property type="entry name" value="TPP_ENZYMES"/>
    <property type="match status" value="1"/>
</dbReference>
<sequence>MNPEVSESASFATALEEQFSLDSYQTIINTLNNWGIRLYAGVNGGGVIHLLKYLDPLDQGAIETPSFLTIGEYTAGFIPLGYYLGSGKIAASVATTGAATKLICCGLSDAKLHDIPAVYVVPVSNGSTAGFSPLQDTTAYGSNIVMQLRAELPESVFVLDNQITLTEQLSLAKAQLDRSKPVVLVLDNEGLSVSQTGPDIPTAIPDIPVIENHYSEAFLDAFRRETEGKRVVIFVGEEMARYPNATDLTTRLSKVLHGATIWSINGANAVSRDNPYGYGYISFGGNDRAISLYNSLGDSDVLLVVGACPDEYTVNFKKIPASATFHFSNISQAYGFVDNSLRHVVEGRYYQMHAPLDSSLQTLIDDVAERPFTNIPTEPAPRNLNDLPFDNARGNYADMAALYQRLDQWWPQGSIGIDDTCLAYKDRQYVTQRPNNNIRFYSLYRGSAMGGAFGVAIGAKLADPDRQVFLFTGDGCFRLFSGSLAEVSSLGLVVFLLNNETFGIVEQGLRKVLPDVGTAYYHSRLDAVDYCAIARANDWDAIRLAPDLGNLEEILRKVNDRPSRSMLIEVPVDPNQVLGKNPRLKNL</sequence>
<reference evidence="6" key="1">
    <citation type="journal article" date="2019" name="Int. J. Syst. Evol. Microbiol.">
        <title>The Global Catalogue of Microorganisms (GCM) 10K type strain sequencing project: providing services to taxonomists for standard genome sequencing and annotation.</title>
        <authorList>
            <consortium name="The Broad Institute Genomics Platform"/>
            <consortium name="The Broad Institute Genome Sequencing Center for Infectious Disease"/>
            <person name="Wu L."/>
            <person name="Ma J."/>
        </authorList>
    </citation>
    <scope>NUCLEOTIDE SEQUENCE [LARGE SCALE GENOMIC DNA]</scope>
    <source>
        <strain evidence="6">CGMCC 1.15288</strain>
    </source>
</reference>
<evidence type="ECO:0000313" key="6">
    <source>
        <dbReference type="Proteomes" id="UP000600214"/>
    </source>
</evidence>
<evidence type="ECO:0000256" key="1">
    <source>
        <dbReference type="ARBA" id="ARBA00001964"/>
    </source>
</evidence>
<dbReference type="EMBL" id="BMIA01000001">
    <property type="protein sequence ID" value="GGH31378.1"/>
    <property type="molecule type" value="Genomic_DNA"/>
</dbReference>
<protein>
    <recommendedName>
        <fullName evidence="4">Thiamine pyrophosphate enzyme TPP-binding domain-containing protein</fullName>
    </recommendedName>
</protein>
<dbReference type="InterPro" id="IPR045229">
    <property type="entry name" value="TPP_enz"/>
</dbReference>
<dbReference type="InterPro" id="IPR011766">
    <property type="entry name" value="TPP_enzyme_TPP-bd"/>
</dbReference>
<evidence type="ECO:0000256" key="2">
    <source>
        <dbReference type="ARBA" id="ARBA00007812"/>
    </source>
</evidence>
<dbReference type="InterPro" id="IPR029061">
    <property type="entry name" value="THDP-binding"/>
</dbReference>
<dbReference type="CDD" id="cd00568">
    <property type="entry name" value="TPP_enzymes"/>
    <property type="match status" value="1"/>
</dbReference>
<dbReference type="SUPFAM" id="SSF52518">
    <property type="entry name" value="Thiamin diphosphate-binding fold (THDP-binding)"/>
    <property type="match status" value="2"/>
</dbReference>
<feature type="domain" description="Thiamine pyrophosphate enzyme TPP-binding" evidence="4">
    <location>
        <begin position="440"/>
        <end position="568"/>
    </location>
</feature>
<proteinExistence type="inferred from homology"/>
<keyword evidence="6" id="KW-1185">Reference proteome</keyword>
<dbReference type="InterPro" id="IPR000399">
    <property type="entry name" value="TPP-bd_CS"/>
</dbReference>
<evidence type="ECO:0000259" key="4">
    <source>
        <dbReference type="Pfam" id="PF02775"/>
    </source>
</evidence>
<dbReference type="Gene3D" id="3.40.50.1220">
    <property type="entry name" value="TPP-binding domain"/>
    <property type="match status" value="1"/>
</dbReference>
<keyword evidence="3" id="KW-0786">Thiamine pyrophosphate</keyword>
<accession>A0ABQ1YM88</accession>
<dbReference type="InterPro" id="IPR029035">
    <property type="entry name" value="DHS-like_NAD/FAD-binding_dom"/>
</dbReference>
<comment type="similarity">
    <text evidence="2">Belongs to the TPP enzyme family.</text>
</comment>
<dbReference type="Proteomes" id="UP000600214">
    <property type="component" value="Unassembled WGS sequence"/>
</dbReference>
<gene>
    <name evidence="5" type="ORF">GCM10007423_20200</name>
</gene>
<name>A0ABQ1YM88_9BACT</name>
<organism evidence="5 6">
    <name type="scientific">Dyadobacter endophyticus</name>
    <dbReference type="NCBI Taxonomy" id="1749036"/>
    <lineage>
        <taxon>Bacteria</taxon>
        <taxon>Pseudomonadati</taxon>
        <taxon>Bacteroidota</taxon>
        <taxon>Cytophagia</taxon>
        <taxon>Cytophagales</taxon>
        <taxon>Spirosomataceae</taxon>
        <taxon>Dyadobacter</taxon>
    </lineage>
</organism>
<evidence type="ECO:0000256" key="3">
    <source>
        <dbReference type="ARBA" id="ARBA00023052"/>
    </source>
</evidence>
<dbReference type="PANTHER" id="PTHR18968:SF13">
    <property type="entry name" value="ACETOLACTATE SYNTHASE CATALYTIC SUBUNIT, MITOCHONDRIAL"/>
    <property type="match status" value="1"/>
</dbReference>
<dbReference type="PANTHER" id="PTHR18968">
    <property type="entry name" value="THIAMINE PYROPHOSPHATE ENZYMES"/>
    <property type="match status" value="1"/>
</dbReference>
<dbReference type="Pfam" id="PF02775">
    <property type="entry name" value="TPP_enzyme_C"/>
    <property type="match status" value="1"/>
</dbReference>
<comment type="cofactor">
    <cofactor evidence="1">
        <name>thiamine diphosphate</name>
        <dbReference type="ChEBI" id="CHEBI:58937"/>
    </cofactor>
</comment>
<evidence type="ECO:0000313" key="5">
    <source>
        <dbReference type="EMBL" id="GGH31378.1"/>
    </source>
</evidence>
<dbReference type="RefSeq" id="WP_188931271.1">
    <property type="nucleotide sequence ID" value="NZ_BMIA01000001.1"/>
</dbReference>
<comment type="caution">
    <text evidence="5">The sequence shown here is derived from an EMBL/GenBank/DDBJ whole genome shotgun (WGS) entry which is preliminary data.</text>
</comment>
<dbReference type="Gene3D" id="3.40.50.970">
    <property type="match status" value="2"/>
</dbReference>
<dbReference type="SUPFAM" id="SSF52467">
    <property type="entry name" value="DHS-like NAD/FAD-binding domain"/>
    <property type="match status" value="1"/>
</dbReference>